<comment type="caution">
    <text evidence="1">The sequence shown here is derived from an EMBL/GenBank/DDBJ whole genome shotgun (WGS) entry which is preliminary data.</text>
</comment>
<accession>A0AAU9MKM3</accession>
<evidence type="ECO:0000313" key="2">
    <source>
        <dbReference type="Proteomes" id="UP001157418"/>
    </source>
</evidence>
<proteinExistence type="predicted"/>
<name>A0AAU9MKM3_9ASTR</name>
<evidence type="ECO:0000313" key="1">
    <source>
        <dbReference type="EMBL" id="CAH1427057.1"/>
    </source>
</evidence>
<protein>
    <recommendedName>
        <fullName evidence="3">RING-type E3 ubiquitin transferase</fullName>
    </recommendedName>
</protein>
<organism evidence="1 2">
    <name type="scientific">Lactuca virosa</name>
    <dbReference type="NCBI Taxonomy" id="75947"/>
    <lineage>
        <taxon>Eukaryota</taxon>
        <taxon>Viridiplantae</taxon>
        <taxon>Streptophyta</taxon>
        <taxon>Embryophyta</taxon>
        <taxon>Tracheophyta</taxon>
        <taxon>Spermatophyta</taxon>
        <taxon>Magnoliopsida</taxon>
        <taxon>eudicotyledons</taxon>
        <taxon>Gunneridae</taxon>
        <taxon>Pentapetalae</taxon>
        <taxon>asterids</taxon>
        <taxon>campanulids</taxon>
        <taxon>Asterales</taxon>
        <taxon>Asteraceae</taxon>
        <taxon>Cichorioideae</taxon>
        <taxon>Cichorieae</taxon>
        <taxon>Lactucinae</taxon>
        <taxon>Lactuca</taxon>
    </lineage>
</organism>
<sequence length="101" mass="11245">MENFHTTFNTNTTSANEALKSLGSLFKTEKTKLQEIRIGLKTDNESFQAAISSQLSQLKDELVKESTLKDSLALKSEEAKVLSTKSRSMICYLRGQSRAVV</sequence>
<keyword evidence="2" id="KW-1185">Reference proteome</keyword>
<reference evidence="1 2" key="1">
    <citation type="submission" date="2022-01" db="EMBL/GenBank/DDBJ databases">
        <authorList>
            <person name="Xiong W."/>
            <person name="Schranz E."/>
        </authorList>
    </citation>
    <scope>NUCLEOTIDE SEQUENCE [LARGE SCALE GENOMIC DNA]</scope>
</reference>
<dbReference type="Proteomes" id="UP001157418">
    <property type="component" value="Unassembled WGS sequence"/>
</dbReference>
<dbReference type="AlphaFoldDB" id="A0AAU9MKM3"/>
<dbReference type="EMBL" id="CAKMRJ010002223">
    <property type="protein sequence ID" value="CAH1427057.1"/>
    <property type="molecule type" value="Genomic_DNA"/>
</dbReference>
<gene>
    <name evidence="1" type="ORF">LVIROSA_LOCUS14099</name>
</gene>
<evidence type="ECO:0008006" key="3">
    <source>
        <dbReference type="Google" id="ProtNLM"/>
    </source>
</evidence>